<proteinExistence type="predicted"/>
<dbReference type="RefSeq" id="WP_277655799.1">
    <property type="nucleotide sequence ID" value="NZ_JAJUHT010000001.1"/>
</dbReference>
<dbReference type="AlphaFoldDB" id="A0A4R1K8P1"/>
<organism evidence="2 3">
    <name type="scientific">Seleniivibrio woodruffii</name>
    <dbReference type="NCBI Taxonomy" id="1078050"/>
    <lineage>
        <taxon>Bacteria</taxon>
        <taxon>Pseudomonadati</taxon>
        <taxon>Deferribacterota</taxon>
        <taxon>Deferribacteres</taxon>
        <taxon>Deferribacterales</taxon>
        <taxon>Geovibrionaceae</taxon>
        <taxon>Seleniivibrio</taxon>
    </lineage>
</organism>
<evidence type="ECO:0000256" key="1">
    <source>
        <dbReference type="SAM" id="MobiDB-lite"/>
    </source>
</evidence>
<dbReference type="EMBL" id="SMGG01000004">
    <property type="protein sequence ID" value="TCK60712.1"/>
    <property type="molecule type" value="Genomic_DNA"/>
</dbReference>
<keyword evidence="3" id="KW-1185">Reference proteome</keyword>
<feature type="region of interest" description="Disordered" evidence="1">
    <location>
        <begin position="20"/>
        <end position="46"/>
    </location>
</feature>
<name>A0A4R1K8P1_9BACT</name>
<evidence type="ECO:0000313" key="3">
    <source>
        <dbReference type="Proteomes" id="UP000294614"/>
    </source>
</evidence>
<comment type="caution">
    <text evidence="2">The sequence shown here is derived from an EMBL/GenBank/DDBJ whole genome shotgun (WGS) entry which is preliminary data.</text>
</comment>
<gene>
    <name evidence="2" type="ORF">C8D98_1591</name>
</gene>
<feature type="region of interest" description="Disordered" evidence="1">
    <location>
        <begin position="92"/>
        <end position="111"/>
    </location>
</feature>
<evidence type="ECO:0000313" key="2">
    <source>
        <dbReference type="EMBL" id="TCK60712.1"/>
    </source>
</evidence>
<feature type="compositionally biased region" description="Polar residues" evidence="1">
    <location>
        <begin position="33"/>
        <end position="46"/>
    </location>
</feature>
<sequence>MTINSNGSIINLREKLLQMDKKKTQSEAEGVQGSKSADSSVSAEKQQISDIIGIRNENRLAVQSSNSITSRDQAYDMLEELKRRFEDDSQNALNAHKKADPNTVMKFYPFE</sequence>
<reference evidence="2 3" key="1">
    <citation type="submission" date="2019-03" db="EMBL/GenBank/DDBJ databases">
        <title>Genomic Encyclopedia of Type Strains, Phase IV (KMG-IV): sequencing the most valuable type-strain genomes for metagenomic binning, comparative biology and taxonomic classification.</title>
        <authorList>
            <person name="Goeker M."/>
        </authorList>
    </citation>
    <scope>NUCLEOTIDE SEQUENCE [LARGE SCALE GENOMIC DNA]</scope>
    <source>
        <strain evidence="2 3">DSM 24984</strain>
    </source>
</reference>
<protein>
    <submittedName>
        <fullName evidence="2">Uncharacterized protein</fullName>
    </submittedName>
</protein>
<accession>A0A4R1K8P1</accession>
<dbReference type="Proteomes" id="UP000294614">
    <property type="component" value="Unassembled WGS sequence"/>
</dbReference>